<dbReference type="OrthoDB" id="12815at10239"/>
<gene>
    <name evidence="1" type="ORF">KLPN1_21</name>
</gene>
<accession>A0A0K0VLB9</accession>
<dbReference type="Gene3D" id="1.10.132.80">
    <property type="match status" value="1"/>
</dbReference>
<dbReference type="EMBL" id="KR262148">
    <property type="protein sequence ID" value="AKS10660.1"/>
    <property type="molecule type" value="Genomic_DNA"/>
</dbReference>
<protein>
    <submittedName>
        <fullName evidence="1">Terminase small subunit</fullName>
    </submittedName>
</protein>
<dbReference type="GeneID" id="26622646"/>
<name>A0A0K0VLB9_9CAUD</name>
<keyword evidence="2" id="KW-1185">Reference proteome</keyword>
<dbReference type="KEGG" id="vg:26622646"/>
<reference evidence="1 2" key="1">
    <citation type="journal article" date="2015" name="PeerJ">
        <title>Klebsiella pneumoniae subsp. pneumoniae-bacteriophage combination from the caecal effluent of a healthy woman.</title>
        <authorList>
            <person name="Hoyles L."/>
            <person name="Murphy J."/>
            <person name="Neve H."/>
            <person name="Heller K.J."/>
            <person name="Turton J.F."/>
            <person name="Mahony J."/>
            <person name="Sanderson J.D."/>
            <person name="Hudspith B."/>
            <person name="Gibson G.R."/>
            <person name="McCartney A.L."/>
            <person name="van Sinderen D."/>
        </authorList>
    </citation>
    <scope>NUCLEOTIDE SEQUENCE [LARGE SCALE GENOMIC DNA]</scope>
</reference>
<dbReference type="Pfam" id="PF16677">
    <property type="entry name" value="GP3_package"/>
    <property type="match status" value="1"/>
</dbReference>
<organism evidence="1 2">
    <name type="scientific">Klebsiella phage KLPN1</name>
    <dbReference type="NCBI Taxonomy" id="1647408"/>
    <lineage>
        <taxon>Viruses</taxon>
        <taxon>Duplodnaviria</taxon>
        <taxon>Heunggongvirae</taxon>
        <taxon>Uroviricota</taxon>
        <taxon>Caudoviricetes</taxon>
        <taxon>Drexlerviridae</taxon>
        <taxon>Webervirus</taxon>
        <taxon>Webervirus KLPN1</taxon>
    </lineage>
</organism>
<sequence>MNITRFGGFFCSCNLVYSQLNTEGGLTMSEERKKRVTKSHFEGNFKALYEKDFGVVLGRTAEMTPQQFFEIAKGYFQWAEENAIKAAETATFQGDVNEWGVNKPRIFTITGLSLFCGVNQSTLVRYRHDPNYAPVMEFIDSVIYEQKFQLAAVGMINASFVGKEMGIDKPAVLNIDAVAGNKNEITDEVLEKAVSNILDKI</sequence>
<evidence type="ECO:0000313" key="2">
    <source>
        <dbReference type="Proteomes" id="UP000202730"/>
    </source>
</evidence>
<proteinExistence type="predicted"/>
<dbReference type="Proteomes" id="UP000202730">
    <property type="component" value="Segment"/>
</dbReference>
<dbReference type="RefSeq" id="YP_009195361.1">
    <property type="nucleotide sequence ID" value="NC_028760.1"/>
</dbReference>
<dbReference type="InterPro" id="IPR032066">
    <property type="entry name" value="GP3_package"/>
</dbReference>
<evidence type="ECO:0000313" key="1">
    <source>
        <dbReference type="EMBL" id="AKS10660.1"/>
    </source>
</evidence>